<gene>
    <name evidence="1" type="ORF">ACFO3E_01645</name>
</gene>
<sequence length="359" mass="39549">MALSVARLDPLHGLLACLRGEMPAVADWPAIIALANKTLCSPTVATRLRDAGRLADVPPDVHLFLGEMESRNAERNDRLLAQLDEAAAVMNAHGVRPILLKGTAWLAHSPPQQRSGRMLADIDLMVAADRFSAMIEQLCSIGYQPESLDLPPGVPAVLSRPQDAATIDLHSEYGSPSTLFYRYDDLASAASEVDLPGSMVLLPSPVACTAILLLHDQLKGRDYLRGRIDLRHLLDMQSYTAHFEEADWTELNRLFGSAYARNAMRTQLLTARKLLGLKVPRSLTRGVRARLQYGRRLIQLRWPGTAPLLTLLSLLDPCYLAARRASRRKGGDGTSLEGAGLPRRDSLERLFIRNELGKI</sequence>
<dbReference type="RefSeq" id="WP_197486318.1">
    <property type="nucleotide sequence ID" value="NZ_JBHSFZ010000001.1"/>
</dbReference>
<dbReference type="InterPro" id="IPR039498">
    <property type="entry name" value="NTP_transf_5"/>
</dbReference>
<name>A0ABV9EW31_9SPHN</name>
<comment type="caution">
    <text evidence="1">The sequence shown here is derived from an EMBL/GenBank/DDBJ whole genome shotgun (WGS) entry which is preliminary data.</text>
</comment>
<dbReference type="Proteomes" id="UP001595957">
    <property type="component" value="Unassembled WGS sequence"/>
</dbReference>
<evidence type="ECO:0000313" key="2">
    <source>
        <dbReference type="Proteomes" id="UP001595957"/>
    </source>
</evidence>
<organism evidence="1 2">
    <name type="scientific">Sphingobium tyrosinilyticum</name>
    <dbReference type="NCBI Taxonomy" id="2715436"/>
    <lineage>
        <taxon>Bacteria</taxon>
        <taxon>Pseudomonadati</taxon>
        <taxon>Pseudomonadota</taxon>
        <taxon>Alphaproteobacteria</taxon>
        <taxon>Sphingomonadales</taxon>
        <taxon>Sphingomonadaceae</taxon>
        <taxon>Sphingobium</taxon>
    </lineage>
</organism>
<dbReference type="Pfam" id="PF14907">
    <property type="entry name" value="NTP_transf_5"/>
    <property type="match status" value="1"/>
</dbReference>
<proteinExistence type="predicted"/>
<accession>A0ABV9EW31</accession>
<evidence type="ECO:0000313" key="1">
    <source>
        <dbReference type="EMBL" id="MFC4592900.1"/>
    </source>
</evidence>
<dbReference type="EMBL" id="JBHSFZ010000001">
    <property type="protein sequence ID" value="MFC4592900.1"/>
    <property type="molecule type" value="Genomic_DNA"/>
</dbReference>
<keyword evidence="2" id="KW-1185">Reference proteome</keyword>
<reference evidence="2" key="1">
    <citation type="journal article" date="2019" name="Int. J. Syst. Evol. Microbiol.">
        <title>The Global Catalogue of Microorganisms (GCM) 10K type strain sequencing project: providing services to taxonomists for standard genome sequencing and annotation.</title>
        <authorList>
            <consortium name="The Broad Institute Genomics Platform"/>
            <consortium name="The Broad Institute Genome Sequencing Center for Infectious Disease"/>
            <person name="Wu L."/>
            <person name="Ma J."/>
        </authorList>
    </citation>
    <scope>NUCLEOTIDE SEQUENCE [LARGE SCALE GENOMIC DNA]</scope>
    <source>
        <strain evidence="2">NBRC 103632</strain>
    </source>
</reference>
<protein>
    <submittedName>
        <fullName evidence="1">Nucleotidyltransferase family protein</fullName>
    </submittedName>
</protein>